<name>A0AAV7UJU8_PLEWA</name>
<dbReference type="Proteomes" id="UP001066276">
    <property type="component" value="Chromosome 3_1"/>
</dbReference>
<keyword evidence="3" id="KW-1185">Reference proteome</keyword>
<feature type="region of interest" description="Disordered" evidence="1">
    <location>
        <begin position="1"/>
        <end position="37"/>
    </location>
</feature>
<dbReference type="AlphaFoldDB" id="A0AAV7UJU8"/>
<comment type="caution">
    <text evidence="2">The sequence shown here is derived from an EMBL/GenBank/DDBJ whole genome shotgun (WGS) entry which is preliminary data.</text>
</comment>
<proteinExistence type="predicted"/>
<evidence type="ECO:0000256" key="1">
    <source>
        <dbReference type="SAM" id="MobiDB-lite"/>
    </source>
</evidence>
<evidence type="ECO:0000313" key="2">
    <source>
        <dbReference type="EMBL" id="KAJ1187877.1"/>
    </source>
</evidence>
<reference evidence="2" key="1">
    <citation type="journal article" date="2022" name="bioRxiv">
        <title>Sequencing and chromosome-scale assembly of the giantPleurodeles waltlgenome.</title>
        <authorList>
            <person name="Brown T."/>
            <person name="Elewa A."/>
            <person name="Iarovenko S."/>
            <person name="Subramanian E."/>
            <person name="Araus A.J."/>
            <person name="Petzold A."/>
            <person name="Susuki M."/>
            <person name="Suzuki K.-i.T."/>
            <person name="Hayashi T."/>
            <person name="Toyoda A."/>
            <person name="Oliveira C."/>
            <person name="Osipova E."/>
            <person name="Leigh N.D."/>
            <person name="Simon A."/>
            <person name="Yun M.H."/>
        </authorList>
    </citation>
    <scope>NUCLEOTIDE SEQUENCE</scope>
    <source>
        <strain evidence="2">20211129_DDA</strain>
        <tissue evidence="2">Liver</tissue>
    </source>
</reference>
<accession>A0AAV7UJU8</accession>
<sequence>MAVPVRTDQEIEVNQPERENSSREADHDDEHPRTGSLECHDMLESFQAIMADVGVPLAPEKTVGPLSKCHF</sequence>
<protein>
    <submittedName>
        <fullName evidence="2">Uncharacterized protein</fullName>
    </submittedName>
</protein>
<organism evidence="2 3">
    <name type="scientific">Pleurodeles waltl</name>
    <name type="common">Iberian ribbed newt</name>
    <dbReference type="NCBI Taxonomy" id="8319"/>
    <lineage>
        <taxon>Eukaryota</taxon>
        <taxon>Metazoa</taxon>
        <taxon>Chordata</taxon>
        <taxon>Craniata</taxon>
        <taxon>Vertebrata</taxon>
        <taxon>Euteleostomi</taxon>
        <taxon>Amphibia</taxon>
        <taxon>Batrachia</taxon>
        <taxon>Caudata</taxon>
        <taxon>Salamandroidea</taxon>
        <taxon>Salamandridae</taxon>
        <taxon>Pleurodelinae</taxon>
        <taxon>Pleurodeles</taxon>
    </lineage>
</organism>
<dbReference type="EMBL" id="JANPWB010000005">
    <property type="protein sequence ID" value="KAJ1187877.1"/>
    <property type="molecule type" value="Genomic_DNA"/>
</dbReference>
<feature type="compositionally biased region" description="Basic and acidic residues" evidence="1">
    <location>
        <begin position="15"/>
        <end position="37"/>
    </location>
</feature>
<evidence type="ECO:0000313" key="3">
    <source>
        <dbReference type="Proteomes" id="UP001066276"/>
    </source>
</evidence>
<gene>
    <name evidence="2" type="ORF">NDU88_004643</name>
</gene>